<keyword evidence="5 6" id="KW-0472">Membrane</keyword>
<dbReference type="EMBL" id="WMIA01000008">
    <property type="protein sequence ID" value="MTF38979.1"/>
    <property type="molecule type" value="Genomic_DNA"/>
</dbReference>
<keyword evidence="3 6" id="KW-0812">Transmembrane</keyword>
<comment type="subcellular location">
    <subcellularLocation>
        <location evidence="1">Membrane</location>
        <topology evidence="1">Single-pass membrane protein</topology>
    </subcellularLocation>
</comment>
<gene>
    <name evidence="7" type="ORF">GGC33_08565</name>
</gene>
<organism evidence="7 8">
    <name type="scientific">Cyanobacterium aponinum 0216</name>
    <dbReference type="NCBI Taxonomy" id="2676140"/>
    <lineage>
        <taxon>Bacteria</taxon>
        <taxon>Bacillati</taxon>
        <taxon>Cyanobacteriota</taxon>
        <taxon>Cyanophyceae</taxon>
        <taxon>Oscillatoriophycideae</taxon>
        <taxon>Chroococcales</taxon>
        <taxon>Geminocystaceae</taxon>
        <taxon>Cyanobacterium</taxon>
    </lineage>
</organism>
<comment type="caution">
    <text evidence="7">The sequence shown here is derived from an EMBL/GenBank/DDBJ whole genome shotgun (WGS) entry which is preliminary data.</text>
</comment>
<evidence type="ECO:0000256" key="3">
    <source>
        <dbReference type="ARBA" id="ARBA00022692"/>
    </source>
</evidence>
<dbReference type="SUPFAM" id="SSF54523">
    <property type="entry name" value="Pili subunits"/>
    <property type="match status" value="1"/>
</dbReference>
<dbReference type="PANTHER" id="PTHR30093:SF44">
    <property type="entry name" value="TYPE II SECRETION SYSTEM CORE PROTEIN G"/>
    <property type="match status" value="1"/>
</dbReference>
<accession>A0A844GVU2</accession>
<dbReference type="PROSITE" id="PS00409">
    <property type="entry name" value="PROKAR_NTER_METHYL"/>
    <property type="match status" value="1"/>
</dbReference>
<protein>
    <submittedName>
        <fullName evidence="7">Prepilin-type N-terminal cleavage/methylation domain-containing protein</fullName>
    </submittedName>
</protein>
<keyword evidence="2" id="KW-0488">Methylation</keyword>
<evidence type="ECO:0000256" key="1">
    <source>
        <dbReference type="ARBA" id="ARBA00004167"/>
    </source>
</evidence>
<evidence type="ECO:0000313" key="7">
    <source>
        <dbReference type="EMBL" id="MTF38979.1"/>
    </source>
</evidence>
<dbReference type="NCBIfam" id="TIGR02532">
    <property type="entry name" value="IV_pilin_GFxxxE"/>
    <property type="match status" value="1"/>
</dbReference>
<feature type="transmembrane region" description="Helical" evidence="6">
    <location>
        <begin position="23"/>
        <end position="47"/>
    </location>
</feature>
<name>A0A844GVU2_9CHRO</name>
<evidence type="ECO:0000256" key="5">
    <source>
        <dbReference type="ARBA" id="ARBA00023136"/>
    </source>
</evidence>
<sequence>MKPEVTLKYLAYLRNKKANNEGFTLIELLVVVIIIGVLAAVALPNLLSQVGKARETEIKNATGTTLRSLQSYHFERQNFTSDLGNLGISFQTRYITNVTGMIVSATSALAEVTPENTNATNDGTRAYAGRIDYGSGTYAQAVCQSDVVASSIGAPASGDATTCTDGVIIR</sequence>
<reference evidence="7 8" key="1">
    <citation type="submission" date="2019-11" db="EMBL/GenBank/DDBJ databases">
        <title>Isolation of a new High Light Tolerant Cyanobacteria.</title>
        <authorList>
            <person name="Dobson Z."/>
            <person name="Vaughn N."/>
            <person name="Vaughn M."/>
            <person name="Fromme P."/>
            <person name="Mazor Y."/>
        </authorList>
    </citation>
    <scope>NUCLEOTIDE SEQUENCE [LARGE SCALE GENOMIC DNA]</scope>
    <source>
        <strain evidence="7 8">0216</strain>
    </source>
</reference>
<dbReference type="AlphaFoldDB" id="A0A844GVU2"/>
<dbReference type="GO" id="GO:0016020">
    <property type="term" value="C:membrane"/>
    <property type="evidence" value="ECO:0007669"/>
    <property type="project" value="UniProtKB-SubCell"/>
</dbReference>
<dbReference type="Gene3D" id="3.30.700.10">
    <property type="entry name" value="Glycoprotein, Type 4 Pilin"/>
    <property type="match status" value="1"/>
</dbReference>
<dbReference type="RefSeq" id="WP_155083770.1">
    <property type="nucleotide sequence ID" value="NZ_WMIA01000008.1"/>
</dbReference>
<dbReference type="InterPro" id="IPR045584">
    <property type="entry name" value="Pilin-like"/>
</dbReference>
<dbReference type="InterPro" id="IPR012902">
    <property type="entry name" value="N_methyl_site"/>
</dbReference>
<evidence type="ECO:0000256" key="6">
    <source>
        <dbReference type="SAM" id="Phobius"/>
    </source>
</evidence>
<proteinExistence type="predicted"/>
<dbReference type="PANTHER" id="PTHR30093">
    <property type="entry name" value="GENERAL SECRETION PATHWAY PROTEIN G"/>
    <property type="match status" value="1"/>
</dbReference>
<dbReference type="Proteomes" id="UP000437131">
    <property type="component" value="Unassembled WGS sequence"/>
</dbReference>
<dbReference type="Pfam" id="PF07963">
    <property type="entry name" value="N_methyl"/>
    <property type="match status" value="1"/>
</dbReference>
<keyword evidence="4 6" id="KW-1133">Transmembrane helix</keyword>
<evidence type="ECO:0000313" key="8">
    <source>
        <dbReference type="Proteomes" id="UP000437131"/>
    </source>
</evidence>
<evidence type="ECO:0000256" key="4">
    <source>
        <dbReference type="ARBA" id="ARBA00022989"/>
    </source>
</evidence>
<evidence type="ECO:0000256" key="2">
    <source>
        <dbReference type="ARBA" id="ARBA00022481"/>
    </source>
</evidence>